<proteinExistence type="predicted"/>
<reference evidence="8 9" key="1">
    <citation type="submission" date="2019-12" db="EMBL/GenBank/DDBJ databases">
        <title>Salinicoccus cyprini sp. nov., isolated from gastro-intestinal tract of mirror carp, Cyprinus carpio var. specularis, collected from Gobind Sagar Reservoir, Himachal Pradesh, India.</title>
        <authorList>
            <person name="Talwar C."/>
            <person name="Singh A.K."/>
            <person name="Lal R."/>
            <person name="Negi R.K."/>
        </authorList>
    </citation>
    <scope>NUCLEOTIDE SEQUENCE [LARGE SCALE GENOMIC DNA]</scope>
    <source>
        <strain evidence="8 9">J-82</strain>
    </source>
</reference>
<feature type="domain" description="Dynamin N-terminal" evidence="7">
    <location>
        <begin position="45"/>
        <end position="194"/>
    </location>
</feature>
<dbReference type="Gene3D" id="3.40.50.300">
    <property type="entry name" value="P-loop containing nucleotide triphosphate hydrolases"/>
    <property type="match status" value="2"/>
</dbReference>
<comment type="subcellular location">
    <subcellularLocation>
        <location evidence="1">Membrane</location>
    </subcellularLocation>
</comment>
<evidence type="ECO:0000313" key="8">
    <source>
        <dbReference type="EMBL" id="MXQ50303.1"/>
    </source>
</evidence>
<feature type="domain" description="Dynamin N-terminal" evidence="7">
    <location>
        <begin position="587"/>
        <end position="795"/>
    </location>
</feature>
<evidence type="ECO:0000256" key="6">
    <source>
        <dbReference type="SAM" id="Coils"/>
    </source>
</evidence>
<dbReference type="AlphaFoldDB" id="A0A6N8TX98"/>
<name>A0A6N8TX98_9STAP</name>
<evidence type="ECO:0000259" key="7">
    <source>
        <dbReference type="Pfam" id="PF00350"/>
    </source>
</evidence>
<gene>
    <name evidence="8" type="ORF">GQ671_03160</name>
</gene>
<dbReference type="SUPFAM" id="SSF52540">
    <property type="entry name" value="P-loop containing nucleoside triphosphate hydrolases"/>
    <property type="match status" value="2"/>
</dbReference>
<dbReference type="Pfam" id="PF00350">
    <property type="entry name" value="Dynamin_N"/>
    <property type="match status" value="2"/>
</dbReference>
<dbReference type="GO" id="GO:0003924">
    <property type="term" value="F:GTPase activity"/>
    <property type="evidence" value="ECO:0007669"/>
    <property type="project" value="InterPro"/>
</dbReference>
<keyword evidence="6" id="KW-0175">Coiled coil</keyword>
<keyword evidence="3" id="KW-0378">Hydrolase</keyword>
<evidence type="ECO:0000256" key="1">
    <source>
        <dbReference type="ARBA" id="ARBA00004370"/>
    </source>
</evidence>
<keyword evidence="4" id="KW-0342">GTP-binding</keyword>
<dbReference type="PANTHER" id="PTHR10465:SF0">
    <property type="entry name" value="SARCALUMENIN"/>
    <property type="match status" value="1"/>
</dbReference>
<dbReference type="GO" id="GO:0016020">
    <property type="term" value="C:membrane"/>
    <property type="evidence" value="ECO:0007669"/>
    <property type="project" value="UniProtKB-SubCell"/>
</dbReference>
<protein>
    <recommendedName>
        <fullName evidence="7">Dynamin N-terminal domain-containing protein</fullName>
    </recommendedName>
</protein>
<dbReference type="InterPro" id="IPR045063">
    <property type="entry name" value="Dynamin_N"/>
</dbReference>
<dbReference type="PANTHER" id="PTHR10465">
    <property type="entry name" value="TRANSMEMBRANE GTPASE FZO1"/>
    <property type="match status" value="1"/>
</dbReference>
<evidence type="ECO:0000256" key="3">
    <source>
        <dbReference type="ARBA" id="ARBA00022801"/>
    </source>
</evidence>
<dbReference type="OrthoDB" id="5477114at2"/>
<evidence type="ECO:0000256" key="4">
    <source>
        <dbReference type="ARBA" id="ARBA00023134"/>
    </source>
</evidence>
<comment type="caution">
    <text evidence="8">The sequence shown here is derived from an EMBL/GenBank/DDBJ whole genome shotgun (WGS) entry which is preliminary data.</text>
</comment>
<keyword evidence="2" id="KW-0547">Nucleotide-binding</keyword>
<keyword evidence="9" id="KW-1185">Reference proteome</keyword>
<sequence>MAATGTLDTLYKLKKEILKSDNDVLVSQIDHAIMKTYRDQLVFSFIGHYSAGKSSLINHLLEQDILPSSPVPTTSNTVSVEIGEEREIRAFVDQYRYIPLADYAALRRLNTRDLDITSISMNVSHPEFRARTVFQDTPGVDSNTQSHEDSANRFLLNSDYIFFTVEYNHVESEHNMKLLKEISELEIPFSLIINQIDKHDDAELSMETFMSRIRKTLGHWNVTPAHIFTTSIYESPYNEVAQVSEEISSIEENRPDYEAEYHERIIRNIEHRQLQYLEDAAKDMESSLELPDTPTVEAVEEQITYLENALDNNEIARLHENQEALRSHVQSSLKDIVTNSYLYPHQVKTAIETYLKVCAGEIQPGGLFGKKKKTQALIDEHRNKIGSEIDPVLQTEINAPVNALFDKLGLEGEPFRYHWNEDVLIEEEMTTLSSAYVMNYLDKLKRAIGADITRRAMDHMQGLDIRTQSQAASSKELEETLETYQSLKKTLELVESIETSNYRHFYIHLNDEMDKLDLTEAISRDFEEAAPDTVDYRSSVADKPIGEMDTAYYRQLVEILLDHPRYNDYRSIIADKLERIDKGEVNISVFGGFSAGKTTFINALMGGVHLTTSPNPTTATITEITGGKESHALYKTEADLVQSLEVITNHEGSAVADFLPWIKRSRHKVKEAHIPFIDGILSHFDTHQAHLGQDIEMETGALIDMISTDEEAIFIHKAFLSIDTPFTDRFTITDSPGINSINDRHTKETHSIIAGSDMIIYVSYYNHVFSRSDEHFLQYIKSIKGADFPIIFIVNAVDLMQSDDDLDKVMDYIHASLGQLDIEHEIFPVSSKQALEDGDAGFDSAKNEITALATHNALNIQYQSMRETAKQLKRTIAGNCERYHDRHALQAEIEAARSRVADTIDRFTVTAIASTLHQELDIILSHTKKQLTLKLYDQLKSMISPADMKNGHFLTDNQAYLSNAINQHLGLETATSFNAVYHKAEREIEQMVGQLNEDLKETQTAHRIDGVYADHAQPGVEIDASRLIEYEKPLARAKNRARDFRSLLLELSEAVIDSIDDAAMRDGMTDMVDTYLQTVDGKMKAQLEPVRQSLSEPLPEISEEVYKADTELAQTIENLEVVNA</sequence>
<evidence type="ECO:0000256" key="2">
    <source>
        <dbReference type="ARBA" id="ARBA00022741"/>
    </source>
</evidence>
<accession>A0A6N8TX98</accession>
<dbReference type="GO" id="GO:0005525">
    <property type="term" value="F:GTP binding"/>
    <property type="evidence" value="ECO:0007669"/>
    <property type="project" value="UniProtKB-KW"/>
</dbReference>
<keyword evidence="5" id="KW-0472">Membrane</keyword>
<dbReference type="InterPro" id="IPR027417">
    <property type="entry name" value="P-loop_NTPase"/>
</dbReference>
<dbReference type="Proteomes" id="UP000436284">
    <property type="component" value="Unassembled WGS sequence"/>
</dbReference>
<dbReference type="InterPro" id="IPR027094">
    <property type="entry name" value="Mitofusin_fam"/>
</dbReference>
<dbReference type="RefSeq" id="WP_160652574.1">
    <property type="nucleotide sequence ID" value="NZ_JBHRWU010000001.1"/>
</dbReference>
<evidence type="ECO:0000256" key="5">
    <source>
        <dbReference type="ARBA" id="ARBA00023136"/>
    </source>
</evidence>
<evidence type="ECO:0000313" key="9">
    <source>
        <dbReference type="Proteomes" id="UP000436284"/>
    </source>
</evidence>
<organism evidence="8 9">
    <name type="scientific">Salinicoccus hispanicus</name>
    <dbReference type="NCBI Taxonomy" id="157225"/>
    <lineage>
        <taxon>Bacteria</taxon>
        <taxon>Bacillati</taxon>
        <taxon>Bacillota</taxon>
        <taxon>Bacilli</taxon>
        <taxon>Bacillales</taxon>
        <taxon>Staphylococcaceae</taxon>
        <taxon>Salinicoccus</taxon>
    </lineage>
</organism>
<dbReference type="EMBL" id="WUUK01000001">
    <property type="protein sequence ID" value="MXQ50303.1"/>
    <property type="molecule type" value="Genomic_DNA"/>
</dbReference>
<feature type="coiled-coil region" evidence="6">
    <location>
        <begin position="855"/>
        <end position="906"/>
    </location>
</feature>